<dbReference type="AlphaFoldDB" id="A0A916K6S6"/>
<sequence length="203" mass="23662">MELLWTVLLLLAAAAACVPLAYFVWMHTARLQRRDADALIVLGYRCDDDQIHPILKERLDAALQLFRERRFRYVILSGGAVRSKFTEAEIMRDYMVAQGMPEERIIMETRSRNTVHNVVNCKLLMEQFGLASCLLVSNSFHIRRMHYIMKRLGIPASFYAARHLRSIVGQQRKLTFQEIKAYRLTLPWIEKALNMSSRQMMGK</sequence>
<dbReference type="GO" id="GO:0005886">
    <property type="term" value="C:plasma membrane"/>
    <property type="evidence" value="ECO:0007669"/>
    <property type="project" value="TreeGrafter"/>
</dbReference>
<dbReference type="InterPro" id="IPR051599">
    <property type="entry name" value="Cell_Envelope_Assoc"/>
</dbReference>
<dbReference type="CDD" id="cd06259">
    <property type="entry name" value="YdcF-like"/>
    <property type="match status" value="1"/>
</dbReference>
<evidence type="ECO:0000313" key="2">
    <source>
        <dbReference type="EMBL" id="CAG7649246.1"/>
    </source>
</evidence>
<dbReference type="Pfam" id="PF02698">
    <property type="entry name" value="DUF218"/>
    <property type="match status" value="1"/>
</dbReference>
<dbReference type="RefSeq" id="WP_218095511.1">
    <property type="nucleotide sequence ID" value="NZ_CAJVAS010000047.1"/>
</dbReference>
<dbReference type="PANTHER" id="PTHR30336:SF20">
    <property type="entry name" value="DUF218 DOMAIN-CONTAINING PROTEIN"/>
    <property type="match status" value="1"/>
</dbReference>
<keyword evidence="3" id="KW-1185">Reference proteome</keyword>
<dbReference type="Proteomes" id="UP000693672">
    <property type="component" value="Unassembled WGS sequence"/>
</dbReference>
<proteinExistence type="predicted"/>
<comment type="caution">
    <text evidence="2">The sequence shown here is derived from an EMBL/GenBank/DDBJ whole genome shotgun (WGS) entry which is preliminary data.</text>
</comment>
<accession>A0A916K6S6</accession>
<dbReference type="InterPro" id="IPR003848">
    <property type="entry name" value="DUF218"/>
</dbReference>
<evidence type="ECO:0000259" key="1">
    <source>
        <dbReference type="Pfam" id="PF02698"/>
    </source>
</evidence>
<gene>
    <name evidence="2" type="ORF">PAESOLCIP111_05826</name>
</gene>
<reference evidence="2" key="1">
    <citation type="submission" date="2021-06" db="EMBL/GenBank/DDBJ databases">
        <authorList>
            <person name="Criscuolo A."/>
        </authorList>
    </citation>
    <scope>NUCLEOTIDE SEQUENCE</scope>
    <source>
        <strain evidence="2">CIP111600</strain>
    </source>
</reference>
<evidence type="ECO:0000313" key="3">
    <source>
        <dbReference type="Proteomes" id="UP000693672"/>
    </source>
</evidence>
<protein>
    <recommendedName>
        <fullName evidence="1">DUF218 domain-containing protein</fullName>
    </recommendedName>
</protein>
<dbReference type="PANTHER" id="PTHR30336">
    <property type="entry name" value="INNER MEMBRANE PROTEIN, PROBABLE PERMEASE"/>
    <property type="match status" value="1"/>
</dbReference>
<dbReference type="EMBL" id="CAJVAS010000047">
    <property type="protein sequence ID" value="CAG7649246.1"/>
    <property type="molecule type" value="Genomic_DNA"/>
</dbReference>
<organism evidence="2 3">
    <name type="scientific">Paenibacillus solanacearum</name>
    <dbReference type="NCBI Taxonomy" id="2048548"/>
    <lineage>
        <taxon>Bacteria</taxon>
        <taxon>Bacillati</taxon>
        <taxon>Bacillota</taxon>
        <taxon>Bacilli</taxon>
        <taxon>Bacillales</taxon>
        <taxon>Paenibacillaceae</taxon>
        <taxon>Paenibacillus</taxon>
    </lineage>
</organism>
<feature type="domain" description="DUF218" evidence="1">
    <location>
        <begin position="37"/>
        <end position="166"/>
    </location>
</feature>
<name>A0A916K6S6_9BACL</name>